<evidence type="ECO:0000313" key="3">
    <source>
        <dbReference type="Proteomes" id="UP000828390"/>
    </source>
</evidence>
<protein>
    <submittedName>
        <fullName evidence="2">Uncharacterized protein</fullName>
    </submittedName>
</protein>
<feature type="transmembrane region" description="Helical" evidence="1">
    <location>
        <begin position="63"/>
        <end position="88"/>
    </location>
</feature>
<keyword evidence="1" id="KW-0472">Membrane</keyword>
<gene>
    <name evidence="2" type="ORF">DPMN_114829</name>
</gene>
<evidence type="ECO:0000256" key="1">
    <source>
        <dbReference type="SAM" id="Phobius"/>
    </source>
</evidence>
<reference evidence="2" key="2">
    <citation type="submission" date="2020-11" db="EMBL/GenBank/DDBJ databases">
        <authorList>
            <person name="McCartney M.A."/>
            <person name="Auch B."/>
            <person name="Kono T."/>
            <person name="Mallez S."/>
            <person name="Becker A."/>
            <person name="Gohl D.M."/>
            <person name="Silverstein K.A.T."/>
            <person name="Koren S."/>
            <person name="Bechman K.B."/>
            <person name="Herman A."/>
            <person name="Abrahante J.E."/>
            <person name="Garbe J."/>
        </authorList>
    </citation>
    <scope>NUCLEOTIDE SEQUENCE</scope>
    <source>
        <strain evidence="2">Duluth1</strain>
        <tissue evidence="2">Whole animal</tissue>
    </source>
</reference>
<keyword evidence="3" id="KW-1185">Reference proteome</keyword>
<sequence>MTICGKYNQQYSRLTGVKDIVFLSGDLASETFLIDFALAQTQNATGSDLTTASAPAEKPGFDWIVFGVVLFSVLVFVSLAVSLPIGIYKFRRYHYKHGMYKSKSKVEQEIGERTHDMSMFTVQSEHTPFTDRLENETENQNFADLSMAASGY</sequence>
<dbReference type="EMBL" id="JAIWYP010000004">
    <property type="protein sequence ID" value="KAH3841370.1"/>
    <property type="molecule type" value="Genomic_DNA"/>
</dbReference>
<proteinExistence type="predicted"/>
<accession>A0A9D4KK49</accession>
<organism evidence="2 3">
    <name type="scientific">Dreissena polymorpha</name>
    <name type="common">Zebra mussel</name>
    <name type="synonym">Mytilus polymorpha</name>
    <dbReference type="NCBI Taxonomy" id="45954"/>
    <lineage>
        <taxon>Eukaryota</taxon>
        <taxon>Metazoa</taxon>
        <taxon>Spiralia</taxon>
        <taxon>Lophotrochozoa</taxon>
        <taxon>Mollusca</taxon>
        <taxon>Bivalvia</taxon>
        <taxon>Autobranchia</taxon>
        <taxon>Heteroconchia</taxon>
        <taxon>Euheterodonta</taxon>
        <taxon>Imparidentia</taxon>
        <taxon>Neoheterodontei</taxon>
        <taxon>Myida</taxon>
        <taxon>Dreissenoidea</taxon>
        <taxon>Dreissenidae</taxon>
        <taxon>Dreissena</taxon>
    </lineage>
</organism>
<name>A0A9D4KK49_DREPO</name>
<dbReference type="AlphaFoldDB" id="A0A9D4KK49"/>
<comment type="caution">
    <text evidence="2">The sequence shown here is derived from an EMBL/GenBank/DDBJ whole genome shotgun (WGS) entry which is preliminary data.</text>
</comment>
<reference evidence="2" key="1">
    <citation type="journal article" date="2019" name="bioRxiv">
        <title>The Genome of the Zebra Mussel, Dreissena polymorpha: A Resource for Invasive Species Research.</title>
        <authorList>
            <person name="McCartney M.A."/>
            <person name="Auch B."/>
            <person name="Kono T."/>
            <person name="Mallez S."/>
            <person name="Zhang Y."/>
            <person name="Obille A."/>
            <person name="Becker A."/>
            <person name="Abrahante J.E."/>
            <person name="Garbe J."/>
            <person name="Badalamenti J.P."/>
            <person name="Herman A."/>
            <person name="Mangelson H."/>
            <person name="Liachko I."/>
            <person name="Sullivan S."/>
            <person name="Sone E.D."/>
            <person name="Koren S."/>
            <person name="Silverstein K.A.T."/>
            <person name="Beckman K.B."/>
            <person name="Gohl D.M."/>
        </authorList>
    </citation>
    <scope>NUCLEOTIDE SEQUENCE</scope>
    <source>
        <strain evidence="2">Duluth1</strain>
        <tissue evidence="2">Whole animal</tissue>
    </source>
</reference>
<keyword evidence="1" id="KW-1133">Transmembrane helix</keyword>
<keyword evidence="1" id="KW-0812">Transmembrane</keyword>
<evidence type="ECO:0000313" key="2">
    <source>
        <dbReference type="EMBL" id="KAH3841370.1"/>
    </source>
</evidence>
<dbReference type="Proteomes" id="UP000828390">
    <property type="component" value="Unassembled WGS sequence"/>
</dbReference>